<dbReference type="Proteomes" id="UP001180845">
    <property type="component" value="Unassembled WGS sequence"/>
</dbReference>
<organism evidence="1 2">
    <name type="scientific">Haloactinomyces albus</name>
    <dbReference type="NCBI Taxonomy" id="1352928"/>
    <lineage>
        <taxon>Bacteria</taxon>
        <taxon>Bacillati</taxon>
        <taxon>Actinomycetota</taxon>
        <taxon>Actinomycetes</taxon>
        <taxon>Actinopolysporales</taxon>
        <taxon>Actinopolysporaceae</taxon>
        <taxon>Haloactinomyces</taxon>
    </lineage>
</organism>
<gene>
    <name evidence="1" type="ORF">JOF55_001606</name>
</gene>
<name>A0AAE3ZCN4_9ACTN</name>
<sequence length="40" mass="4149">MLTAVICGEVAGGMILGIAHDRVRELTEPTVVLADGTELP</sequence>
<keyword evidence="2" id="KW-1185">Reference proteome</keyword>
<accession>A0AAE3ZCN4</accession>
<comment type="caution">
    <text evidence="1">The sequence shown here is derived from an EMBL/GenBank/DDBJ whole genome shotgun (WGS) entry which is preliminary data.</text>
</comment>
<evidence type="ECO:0000313" key="1">
    <source>
        <dbReference type="EMBL" id="MDR7301425.1"/>
    </source>
</evidence>
<dbReference type="AlphaFoldDB" id="A0AAE3ZCN4"/>
<protein>
    <submittedName>
        <fullName evidence="1">Uncharacterized protein</fullName>
    </submittedName>
</protein>
<proteinExistence type="predicted"/>
<reference evidence="1" key="1">
    <citation type="submission" date="2023-07" db="EMBL/GenBank/DDBJ databases">
        <title>Sequencing the genomes of 1000 actinobacteria strains.</title>
        <authorList>
            <person name="Klenk H.-P."/>
        </authorList>
    </citation>
    <scope>NUCLEOTIDE SEQUENCE</scope>
    <source>
        <strain evidence="1">DSM 45977</strain>
    </source>
</reference>
<evidence type="ECO:0000313" key="2">
    <source>
        <dbReference type="Proteomes" id="UP001180845"/>
    </source>
</evidence>
<dbReference type="RefSeq" id="WP_310271880.1">
    <property type="nucleotide sequence ID" value="NZ_JAVDXW010000001.1"/>
</dbReference>
<dbReference type="EMBL" id="JAVDXW010000001">
    <property type="protein sequence ID" value="MDR7301425.1"/>
    <property type="molecule type" value="Genomic_DNA"/>
</dbReference>